<protein>
    <submittedName>
        <fullName evidence="5">Protein NRDE2</fullName>
    </submittedName>
</protein>
<gene>
    <name evidence="5" type="ORF">Fcan01_05306</name>
</gene>
<dbReference type="Pfam" id="PF08424">
    <property type="entry name" value="NRDE-2"/>
    <property type="match status" value="1"/>
</dbReference>
<feature type="compositionally biased region" description="Basic residues" evidence="4">
    <location>
        <begin position="90"/>
        <end position="122"/>
    </location>
</feature>
<proteinExistence type="inferred from homology"/>
<feature type="compositionally biased region" description="Basic and acidic residues" evidence="4">
    <location>
        <begin position="393"/>
        <end position="404"/>
    </location>
</feature>
<comment type="caution">
    <text evidence="5">The sequence shown here is derived from an EMBL/GenBank/DDBJ whole genome shotgun (WGS) entry which is preliminary data.</text>
</comment>
<sequence length="1369" mass="156372">MSLFPAYGPSGSDRRGGGRNSSSKNTRGENDGDIVFVLDGNEGAKQAQGRGGIFSDPIVIGGDDGEEGEIRSPAQTPPPPEEDDDSRSESKHKKKHSSKKKRKRSKSPSHSPKHKKRKHRKSPSPSPPPVRRERNQQQQFAVTGVNYQNNNQRSRGYDQRPGSSSSSRSGGYDMGRNFNDSRKNASDSDRRYGNHDYNTSYGRQYPYVESVPSRTNAQEYESRQTNYDGRKQNQPAISGERRSYYEEQRVNVAQRFPNKVFLEEVNLRPEFAFRVDKGANTRNLTSYTLGSMQKSAFHYNNSIKVMGASDQELTQIYSKFSKFRCVLPDGLDESAQAMTNKKSSSIDNVQSSSSSRPKPAVETQTFISTSKPKSKQRHSDDGGIDIQYAFDSGNRKEGEPSMKESIESYNKRVRDEPKNIALWKEFITFQDKYFQENEKVYGDDVSNKKKRRNKKALLEKKVAICEKALESNPRNVELNLLKLNFLSAFKPPEDVLSQWKALATKNSKVTPYWIEYLRFLSTQLQVYSTQLVVESIQKSVKKFRQMLSASFPEFQRPDKFFLVVNDILTCLSLILRNSGHRERAIALHQAQLEFDFYPCFDELNQDFHVDWSASKKIFDLFWDMGTPVFGENSAMGWCNYIQDVEKQAEQQIVGVSDEQVSKTEDVFFQTVNTLRNPSEPFDKSKQWLLMELWRSKLQWLHWRSKCSDATDTDDDIRIVLGQDVSPFVVTIPKDVPELERQAAYFRHVVNFLTTIQEDFLPQTHTVSSLVNPVTSVSLTESRSFVSELFYWRKILNLYVPERESIEPSDLKSLVKIPEAFRIKDWTSQNGSAHKCEVGMKPDPFELPCPKRIESTKNAMLAENEQHLLIMIRSIIDKGTDFLNPAFATLLFEIYLKYEQKNTVGAGESHKVRIEEVKRLFQKDCLRNSMGGYFEISMLEYFNGNKEDAITILVKTINLGYKLLPVDKSCPGSVDIENNWALVTELTRLYTRLAEFHFKDEPQVAYNILALLGAGFKKVNLKDCQEPPSSKVVMLKALRNFEKVLAQIIPGIDINEDNDAVVIPLSKEFLGRWDGDKCVEYFAQKPNIIVEWSRAFAMFQFLAKKENDFAAACSIYEKVLKRIEIAEPLSENGNYDSDNVIRHHITEQLYIHWCNLGGHVLIKDPMANSKFRSILGKALQQFPSSPPLLLLFTDVENQMSIAGKLWRMMVGIVKQDGGCNHWAPLFMGMGLAKRIEDLKHDEEIGLSSFGLGGPAVPPDTIFYKLDSLLCAAQENRMTRNCPLVWRVHLKLLALRSINGKDTERAKSTFYEAVRHCPSAKPIYLDGVSYFPELLKEITDLMTEKNVHIRMPIAELNVLLELEKEAAHKKV</sequence>
<evidence type="ECO:0000313" key="5">
    <source>
        <dbReference type="EMBL" id="OXA60446.1"/>
    </source>
</evidence>
<feature type="compositionally biased region" description="Polar residues" evidence="4">
    <location>
        <begin position="136"/>
        <end position="154"/>
    </location>
</feature>
<feature type="compositionally biased region" description="Polar residues" evidence="4">
    <location>
        <begin position="362"/>
        <end position="371"/>
    </location>
</feature>
<evidence type="ECO:0000313" key="6">
    <source>
        <dbReference type="Proteomes" id="UP000198287"/>
    </source>
</evidence>
<feature type="region of interest" description="Disordered" evidence="4">
    <location>
        <begin position="1"/>
        <end position="238"/>
    </location>
</feature>
<evidence type="ECO:0000256" key="4">
    <source>
        <dbReference type="SAM" id="MobiDB-lite"/>
    </source>
</evidence>
<reference evidence="5 6" key="1">
    <citation type="submission" date="2015-12" db="EMBL/GenBank/DDBJ databases">
        <title>The genome of Folsomia candida.</title>
        <authorList>
            <person name="Faddeeva A."/>
            <person name="Derks M.F."/>
            <person name="Anvar Y."/>
            <person name="Smit S."/>
            <person name="Van Straalen N."/>
            <person name="Roelofs D."/>
        </authorList>
    </citation>
    <scope>NUCLEOTIDE SEQUENCE [LARGE SCALE GENOMIC DNA]</scope>
    <source>
        <strain evidence="5 6">VU population</strain>
        <tissue evidence="5">Whole body</tissue>
    </source>
</reference>
<dbReference type="GO" id="GO:1902369">
    <property type="term" value="P:negative regulation of RNA catabolic process"/>
    <property type="evidence" value="ECO:0007669"/>
    <property type="project" value="TreeGrafter"/>
</dbReference>
<name>A0A226EV11_FOLCA</name>
<keyword evidence="6" id="KW-1185">Reference proteome</keyword>
<feature type="compositionally biased region" description="Basic and acidic residues" evidence="4">
    <location>
        <begin position="179"/>
        <end position="194"/>
    </location>
</feature>
<comment type="similarity">
    <text evidence="2">Belongs to the NRDE2 family.</text>
</comment>
<feature type="compositionally biased region" description="Low complexity" evidence="4">
    <location>
        <begin position="162"/>
        <end position="171"/>
    </location>
</feature>
<evidence type="ECO:0000256" key="3">
    <source>
        <dbReference type="ARBA" id="ARBA00023242"/>
    </source>
</evidence>
<dbReference type="OMA" id="GDKCVEY"/>
<dbReference type="PANTHER" id="PTHR13471:SF0">
    <property type="entry name" value="NUCLEAR EXOSOME REGULATOR NRDE2"/>
    <property type="match status" value="1"/>
</dbReference>
<accession>A0A226EV11</accession>
<dbReference type="InterPro" id="IPR013633">
    <property type="entry name" value="NRDE-2"/>
</dbReference>
<evidence type="ECO:0000256" key="1">
    <source>
        <dbReference type="ARBA" id="ARBA00004123"/>
    </source>
</evidence>
<feature type="compositionally biased region" description="Polar residues" evidence="4">
    <location>
        <begin position="212"/>
        <end position="236"/>
    </location>
</feature>
<dbReference type="GO" id="GO:0031048">
    <property type="term" value="P:regulatory ncRNA-mediated heterochromatin formation"/>
    <property type="evidence" value="ECO:0007669"/>
    <property type="project" value="TreeGrafter"/>
</dbReference>
<comment type="subcellular location">
    <subcellularLocation>
        <location evidence="1">Nucleus</location>
    </subcellularLocation>
</comment>
<dbReference type="OrthoDB" id="297219at2759"/>
<dbReference type="PANTHER" id="PTHR13471">
    <property type="entry name" value="TETRATRICOPEPTIDE-LIKE HELICAL"/>
    <property type="match status" value="1"/>
</dbReference>
<keyword evidence="3" id="KW-0539">Nucleus</keyword>
<dbReference type="EMBL" id="LNIX01000002">
    <property type="protein sequence ID" value="OXA60446.1"/>
    <property type="molecule type" value="Genomic_DNA"/>
</dbReference>
<feature type="compositionally biased region" description="Low complexity" evidence="4">
    <location>
        <begin position="343"/>
        <end position="355"/>
    </location>
</feature>
<dbReference type="STRING" id="158441.A0A226EV11"/>
<dbReference type="Proteomes" id="UP000198287">
    <property type="component" value="Unassembled WGS sequence"/>
</dbReference>
<dbReference type="GO" id="GO:0071013">
    <property type="term" value="C:catalytic step 2 spliceosome"/>
    <property type="evidence" value="ECO:0007669"/>
    <property type="project" value="TreeGrafter"/>
</dbReference>
<organism evidence="5 6">
    <name type="scientific">Folsomia candida</name>
    <name type="common">Springtail</name>
    <dbReference type="NCBI Taxonomy" id="158441"/>
    <lineage>
        <taxon>Eukaryota</taxon>
        <taxon>Metazoa</taxon>
        <taxon>Ecdysozoa</taxon>
        <taxon>Arthropoda</taxon>
        <taxon>Hexapoda</taxon>
        <taxon>Collembola</taxon>
        <taxon>Entomobryomorpha</taxon>
        <taxon>Isotomoidea</taxon>
        <taxon>Isotomidae</taxon>
        <taxon>Proisotominae</taxon>
        <taxon>Folsomia</taxon>
    </lineage>
</organism>
<feature type="region of interest" description="Disordered" evidence="4">
    <location>
        <begin position="336"/>
        <end position="404"/>
    </location>
</feature>
<evidence type="ECO:0000256" key="2">
    <source>
        <dbReference type="ARBA" id="ARBA00009265"/>
    </source>
</evidence>